<name>A0A4Q5J8P3_9ACTN</name>
<gene>
    <name evidence="2" type="ORF">ETU37_04285</name>
</gene>
<evidence type="ECO:0008006" key="4">
    <source>
        <dbReference type="Google" id="ProtNLM"/>
    </source>
</evidence>
<feature type="region of interest" description="Disordered" evidence="1">
    <location>
        <begin position="129"/>
        <end position="149"/>
    </location>
</feature>
<dbReference type="EMBL" id="SDPU01000012">
    <property type="protein sequence ID" value="RYU14131.1"/>
    <property type="molecule type" value="Genomic_DNA"/>
</dbReference>
<evidence type="ECO:0000313" key="2">
    <source>
        <dbReference type="EMBL" id="RYU14131.1"/>
    </source>
</evidence>
<sequence>MSALVDGQLDEESTERAWTHVLHCPSCRRAVEREGWVKCQLARMAGSSPEADVPDGLLGSLHALHPLTDLDPVERETREAWAAVGEIEERGRGRRRAGLAAVGVGSVSAAVLGFTALSGSPLGIGGVPSGPPPSALTRNTPTTGPLAQLGSTLDVRGRRSADPSTGATVPSSFVPFSGWSFSTPVAARVAGAAVETPR</sequence>
<evidence type="ECO:0000256" key="1">
    <source>
        <dbReference type="SAM" id="MobiDB-lite"/>
    </source>
</evidence>
<dbReference type="RefSeq" id="WP_129985660.1">
    <property type="nucleotide sequence ID" value="NZ_SDPU01000012.1"/>
</dbReference>
<organism evidence="2 3">
    <name type="scientific">Nocardioides iriomotensis</name>
    <dbReference type="NCBI Taxonomy" id="715784"/>
    <lineage>
        <taxon>Bacteria</taxon>
        <taxon>Bacillati</taxon>
        <taxon>Actinomycetota</taxon>
        <taxon>Actinomycetes</taxon>
        <taxon>Propionibacteriales</taxon>
        <taxon>Nocardioidaceae</taxon>
        <taxon>Nocardioides</taxon>
    </lineage>
</organism>
<proteinExistence type="predicted"/>
<feature type="compositionally biased region" description="Polar residues" evidence="1">
    <location>
        <begin position="136"/>
        <end position="149"/>
    </location>
</feature>
<dbReference type="AlphaFoldDB" id="A0A4Q5J8P3"/>
<reference evidence="2 3" key="1">
    <citation type="submission" date="2019-01" db="EMBL/GenBank/DDBJ databases">
        <title>Nocardioides guangzhouensis sp. nov., an actinobacterium isolated from soil.</title>
        <authorList>
            <person name="Fu Y."/>
            <person name="Cai Y."/>
            <person name="Lin Z."/>
            <person name="Chen P."/>
        </authorList>
    </citation>
    <scope>NUCLEOTIDE SEQUENCE [LARGE SCALE GENOMIC DNA]</scope>
    <source>
        <strain evidence="2 3">NBRC 105384</strain>
    </source>
</reference>
<accession>A0A4Q5J8P3</accession>
<dbReference type="Proteomes" id="UP000291189">
    <property type="component" value="Unassembled WGS sequence"/>
</dbReference>
<evidence type="ECO:0000313" key="3">
    <source>
        <dbReference type="Proteomes" id="UP000291189"/>
    </source>
</evidence>
<keyword evidence="3" id="KW-1185">Reference proteome</keyword>
<comment type="caution">
    <text evidence="2">The sequence shown here is derived from an EMBL/GenBank/DDBJ whole genome shotgun (WGS) entry which is preliminary data.</text>
</comment>
<protein>
    <recommendedName>
        <fullName evidence="4">Zinc-finger domain-containing protein</fullName>
    </recommendedName>
</protein>
<dbReference type="OrthoDB" id="3743969at2"/>